<dbReference type="AlphaFoldDB" id="A0A0M0GNQ0"/>
<dbReference type="OrthoDB" id="2433183at2"/>
<reference evidence="2" key="1">
    <citation type="submission" date="2015-07" db="EMBL/GenBank/DDBJ databases">
        <title>Fjat-14235 jcm11544.</title>
        <authorList>
            <person name="Liu B."/>
            <person name="Wang J."/>
            <person name="Zhu Y."/>
            <person name="Liu G."/>
            <person name="Chen Q."/>
            <person name="Chen Z."/>
            <person name="Lan J."/>
            <person name="Che J."/>
            <person name="Ge C."/>
            <person name="Shi H."/>
            <person name="Pan Z."/>
            <person name="Liu X."/>
        </authorList>
    </citation>
    <scope>NUCLEOTIDE SEQUENCE [LARGE SCALE GENOMIC DNA]</scope>
    <source>
        <strain evidence="2">JCM 11544</strain>
    </source>
</reference>
<name>A0A0M0GNQ0_9BACI</name>
<dbReference type="InterPro" id="IPR012397">
    <property type="entry name" value="Pullulanase"/>
</dbReference>
<protein>
    <recommendedName>
        <fullName evidence="3">NERD domain-containing protein</fullName>
    </recommendedName>
</protein>
<comment type="caution">
    <text evidence="1">The sequence shown here is derived from an EMBL/GenBank/DDBJ whole genome shotgun (WGS) entry which is preliminary data.</text>
</comment>
<gene>
    <name evidence="1" type="ORF">AF331_00415</name>
</gene>
<dbReference type="RefSeq" id="WP_053426288.1">
    <property type="nucleotide sequence ID" value="NZ_LGUE01000001.1"/>
</dbReference>
<organism evidence="1 2">
    <name type="scientific">Rossellomorea marisflavi</name>
    <dbReference type="NCBI Taxonomy" id="189381"/>
    <lineage>
        <taxon>Bacteria</taxon>
        <taxon>Bacillati</taxon>
        <taxon>Bacillota</taxon>
        <taxon>Bacilli</taxon>
        <taxon>Bacillales</taxon>
        <taxon>Bacillaceae</taxon>
        <taxon>Rossellomorea</taxon>
    </lineage>
</organism>
<dbReference type="EMBL" id="LGUE01000001">
    <property type="protein sequence ID" value="KON91046.1"/>
    <property type="molecule type" value="Genomic_DNA"/>
</dbReference>
<evidence type="ECO:0008006" key="3">
    <source>
        <dbReference type="Google" id="ProtNLM"/>
    </source>
</evidence>
<dbReference type="PATRIC" id="fig|189381.12.peg.148"/>
<evidence type="ECO:0000313" key="2">
    <source>
        <dbReference type="Proteomes" id="UP000037405"/>
    </source>
</evidence>
<evidence type="ECO:0000313" key="1">
    <source>
        <dbReference type="EMBL" id="KON91046.1"/>
    </source>
</evidence>
<dbReference type="Proteomes" id="UP000037405">
    <property type="component" value="Unassembled WGS sequence"/>
</dbReference>
<keyword evidence="2" id="KW-1185">Reference proteome</keyword>
<dbReference type="STRING" id="189381.GCA_900166615_04318"/>
<accession>A0A0M0GNQ0</accession>
<sequence length="317" mass="37638">MAQLIKLQDYISRYEMDLYRYPTQFVRLKKQQWEKMKDHWENGDTHEEALSAMEEKETVKDRLFSFFKRRGDQEEIEDLTMYAESDDEEEFAIDAERVEASTEDELKQVFLENIMDFQLKWASSTISQRSYVDNSYYYDERLKYLLQRFPDNILVLYHPILKIKKAPVEFETILITPTAVWCLTFLEFEEGTAYIGGKEHFWLKKWGREEEKVLNPLITLQRMETIIDQILRFAGVDLPIHKGVICRNGYIDYPQAPHHVHLLDKRKHEGWFESLRSISSPIKGVQLKAAQAILDYGHTTSFKRIGMDEDRFVGEEP</sequence>
<dbReference type="PIRSF" id="PIRSF012560">
    <property type="entry name" value="Pullulanase"/>
    <property type="match status" value="1"/>
</dbReference>
<proteinExistence type="predicted"/>